<comment type="caution">
    <text evidence="8">The sequence shown here is derived from an EMBL/GenBank/DDBJ whole genome shotgun (WGS) entry which is preliminary data.</text>
</comment>
<evidence type="ECO:0000256" key="2">
    <source>
        <dbReference type="ARBA" id="ARBA00022801"/>
    </source>
</evidence>
<keyword evidence="1 5" id="KW-0645">Protease</keyword>
<dbReference type="SMART" id="SM00020">
    <property type="entry name" value="Tryp_SPc"/>
    <property type="match status" value="3"/>
</dbReference>
<proteinExistence type="predicted"/>
<feature type="domain" description="Peptidase S1" evidence="7">
    <location>
        <begin position="487"/>
        <end position="719"/>
    </location>
</feature>
<dbReference type="PROSITE" id="PS50240">
    <property type="entry name" value="TRYPSIN_DOM"/>
    <property type="match status" value="3"/>
</dbReference>
<dbReference type="FunFam" id="2.40.10.10:FF:000005">
    <property type="entry name" value="Serine protease 37"/>
    <property type="match status" value="2"/>
</dbReference>
<sequence length="722" mass="77834">MGTIKTILYTVFLAAASSLPTKDSNASHPKSSYLKPTTHKLANGLISRIINGTEAPPHSIPFQVYLTIIADAPMSWQCGGSLISPRHVLTAAHCLINGVVAKVLLGAHNIKESESTQIVVESRNLIPHEDYSEALLTSDIGLIVLDEEVELNDNVNIVALPSRNITSNYEGAKVQVSGWGYYDTSNASSPVLLEANSTVISNSECEKTFGTVPSCQLCISGVEGIGSCNGDSGGPLVTNNVQIGIVSYSFPECQAAAALSYGYDEVFPDTNYLEPSFDRFIEDIDPRIVNGTEAVPHSHPYQAYIVVTSADSEAETWNCGGSLISPKHVLTAAHCLIDGVSATVYLGAHNISEIESTQVIFDTKNLIPNKNYENYVMTDDIGVIVLDREVELNDYINVVALPFRNISTDYEGANVTITGWGYDTDANGTISSVLLEADSTVISNTECEQSFGFVPSNQLCISGENEISSCTGDAGGPLVSNNVLIGIIGGKEATPHSLPFQAFLSFTDDAKSSWICGGSLITTSFILTSARCGYKASSVEVTLGAHNISVAETTQIKFQSQNIKIHESFKNDQTFPGYVYENDIALIALPEAVLSEAIQPVQLASRNESYVNVTGKVSGWGLIDAYNTTISPVLLSQENIVISNEECAFVYYDLKDYDICMATMVEEQSPCVGDYGSPLIVDKVQVGVASQGVMYCIPGYPFVYTRVAMFLDWIEANSDYKE</sequence>
<dbReference type="PROSITE" id="PS00134">
    <property type="entry name" value="TRYPSIN_HIS"/>
    <property type="match status" value="1"/>
</dbReference>
<evidence type="ECO:0000256" key="5">
    <source>
        <dbReference type="RuleBase" id="RU363034"/>
    </source>
</evidence>
<evidence type="ECO:0000313" key="9">
    <source>
        <dbReference type="Proteomes" id="UP001159042"/>
    </source>
</evidence>
<keyword evidence="9" id="KW-1185">Reference proteome</keyword>
<dbReference type="EMBL" id="JANEYG010000044">
    <property type="protein sequence ID" value="KAJ8916290.1"/>
    <property type="molecule type" value="Genomic_DNA"/>
</dbReference>
<evidence type="ECO:0000259" key="7">
    <source>
        <dbReference type="PROSITE" id="PS50240"/>
    </source>
</evidence>
<dbReference type="InterPro" id="IPR033116">
    <property type="entry name" value="TRYPSIN_SER"/>
</dbReference>
<dbReference type="PROSITE" id="PS00135">
    <property type="entry name" value="TRYPSIN_SER"/>
    <property type="match status" value="1"/>
</dbReference>
<evidence type="ECO:0000256" key="4">
    <source>
        <dbReference type="ARBA" id="ARBA00023157"/>
    </source>
</evidence>
<feature type="chain" id="PRO_5044001183" description="Peptidase S1 domain-containing protein" evidence="6">
    <location>
        <begin position="27"/>
        <end position="722"/>
    </location>
</feature>
<feature type="signal peptide" evidence="6">
    <location>
        <begin position="1"/>
        <end position="26"/>
    </location>
</feature>
<dbReference type="Pfam" id="PF00089">
    <property type="entry name" value="Trypsin"/>
    <property type="match status" value="2"/>
</dbReference>
<evidence type="ECO:0000256" key="6">
    <source>
        <dbReference type="SAM" id="SignalP"/>
    </source>
</evidence>
<evidence type="ECO:0000256" key="3">
    <source>
        <dbReference type="ARBA" id="ARBA00022825"/>
    </source>
</evidence>
<keyword evidence="2 5" id="KW-0378">Hydrolase</keyword>
<name>A0AAV8VQB1_9CUCU</name>
<dbReference type="PRINTS" id="PR00722">
    <property type="entry name" value="CHYMOTRYPSIN"/>
</dbReference>
<feature type="domain" description="Peptidase S1" evidence="7">
    <location>
        <begin position="288"/>
        <end position="488"/>
    </location>
</feature>
<feature type="domain" description="Peptidase S1" evidence="7">
    <location>
        <begin position="49"/>
        <end position="286"/>
    </location>
</feature>
<gene>
    <name evidence="8" type="ORF">NQ315_016431</name>
</gene>
<dbReference type="GO" id="GO:0004252">
    <property type="term" value="F:serine-type endopeptidase activity"/>
    <property type="evidence" value="ECO:0007669"/>
    <property type="project" value="InterPro"/>
</dbReference>
<dbReference type="GO" id="GO:0006508">
    <property type="term" value="P:proteolysis"/>
    <property type="evidence" value="ECO:0007669"/>
    <property type="project" value="UniProtKB-KW"/>
</dbReference>
<dbReference type="SUPFAM" id="SSF50494">
    <property type="entry name" value="Trypsin-like serine proteases"/>
    <property type="match status" value="3"/>
</dbReference>
<keyword evidence="4" id="KW-1015">Disulfide bond</keyword>
<protein>
    <recommendedName>
        <fullName evidence="7">Peptidase S1 domain-containing protein</fullName>
    </recommendedName>
</protein>
<accession>A0AAV8VQB1</accession>
<dbReference type="PANTHER" id="PTHR24271:SF50">
    <property type="match status" value="1"/>
</dbReference>
<evidence type="ECO:0000313" key="8">
    <source>
        <dbReference type="EMBL" id="KAJ8916290.1"/>
    </source>
</evidence>
<dbReference type="Gene3D" id="2.40.10.10">
    <property type="entry name" value="Trypsin-like serine proteases"/>
    <property type="match status" value="5"/>
</dbReference>
<reference evidence="8 9" key="1">
    <citation type="journal article" date="2023" name="Insect Mol. Biol.">
        <title>Genome sequencing provides insights into the evolution of gene families encoding plant cell wall-degrading enzymes in longhorned beetles.</title>
        <authorList>
            <person name="Shin N.R."/>
            <person name="Okamura Y."/>
            <person name="Kirsch R."/>
            <person name="Pauchet Y."/>
        </authorList>
    </citation>
    <scope>NUCLEOTIDE SEQUENCE [LARGE SCALE GENOMIC DNA]</scope>
    <source>
        <strain evidence="8">EAD_L_NR</strain>
    </source>
</reference>
<organism evidence="8 9">
    <name type="scientific">Exocentrus adspersus</name>
    <dbReference type="NCBI Taxonomy" id="1586481"/>
    <lineage>
        <taxon>Eukaryota</taxon>
        <taxon>Metazoa</taxon>
        <taxon>Ecdysozoa</taxon>
        <taxon>Arthropoda</taxon>
        <taxon>Hexapoda</taxon>
        <taxon>Insecta</taxon>
        <taxon>Pterygota</taxon>
        <taxon>Neoptera</taxon>
        <taxon>Endopterygota</taxon>
        <taxon>Coleoptera</taxon>
        <taxon>Polyphaga</taxon>
        <taxon>Cucujiformia</taxon>
        <taxon>Chrysomeloidea</taxon>
        <taxon>Cerambycidae</taxon>
        <taxon>Lamiinae</taxon>
        <taxon>Acanthocinini</taxon>
        <taxon>Exocentrus</taxon>
    </lineage>
</organism>
<dbReference type="InterPro" id="IPR009003">
    <property type="entry name" value="Peptidase_S1_PA"/>
</dbReference>
<keyword evidence="3 5" id="KW-0720">Serine protease</keyword>
<dbReference type="InterPro" id="IPR043504">
    <property type="entry name" value="Peptidase_S1_PA_chymotrypsin"/>
</dbReference>
<dbReference type="InterPro" id="IPR001314">
    <property type="entry name" value="Peptidase_S1A"/>
</dbReference>
<dbReference type="InterPro" id="IPR001254">
    <property type="entry name" value="Trypsin_dom"/>
</dbReference>
<dbReference type="AlphaFoldDB" id="A0AAV8VQB1"/>
<keyword evidence="6" id="KW-0732">Signal</keyword>
<dbReference type="Proteomes" id="UP001159042">
    <property type="component" value="Unassembled WGS sequence"/>
</dbReference>
<dbReference type="PANTHER" id="PTHR24271">
    <property type="entry name" value="KALLIKREIN-RELATED"/>
    <property type="match status" value="1"/>
</dbReference>
<dbReference type="InterPro" id="IPR018114">
    <property type="entry name" value="TRYPSIN_HIS"/>
</dbReference>
<evidence type="ECO:0000256" key="1">
    <source>
        <dbReference type="ARBA" id="ARBA00022670"/>
    </source>
</evidence>
<dbReference type="CDD" id="cd00190">
    <property type="entry name" value="Tryp_SPc"/>
    <property type="match status" value="3"/>
</dbReference>